<sequence length="256" mass="28950">MSSATANVLATIGTVCWCVQLIPQIISNYRKKNTTGLPESMALLWCICAPFFAVYFLSEDSTIPIILQPHLFGALCLVVYIQVMYYPPVSRPRKQIILRAGLFLIFWLALEISSVIPLRNIYLKHGIQWPLLIYGVLASVLLAFGLVPPYFELAKRKGRVVGINLLFLATDLSGAVFSLASLAVDTTNFDIMGCIIYCICASLEVGIFLSHFIWYCRFKLFRYDNTKEDVEDKDNTDKTSSDIRRDEVELENKLEV</sequence>
<reference evidence="7 8" key="1">
    <citation type="submission" date="2019-07" db="EMBL/GenBank/DDBJ databases">
        <authorList>
            <person name="Friedrich A."/>
            <person name="Schacherer J."/>
        </authorList>
    </citation>
    <scope>NUCLEOTIDE SEQUENCE [LARGE SCALE GENOMIC DNA]</scope>
</reference>
<dbReference type="Proteomes" id="UP000568158">
    <property type="component" value="Unassembled WGS sequence"/>
</dbReference>
<evidence type="ECO:0000256" key="5">
    <source>
        <dbReference type="SAM" id="Phobius"/>
    </source>
</evidence>
<feature type="transmembrane region" description="Helical" evidence="5">
    <location>
        <begin position="97"/>
        <end position="119"/>
    </location>
</feature>
<keyword evidence="3 5" id="KW-1133">Transmembrane helix</keyword>
<dbReference type="SMART" id="SM00679">
    <property type="entry name" value="CTNS"/>
    <property type="match status" value="2"/>
</dbReference>
<feature type="transmembrane region" description="Helical" evidence="5">
    <location>
        <begin position="163"/>
        <end position="183"/>
    </location>
</feature>
<evidence type="ECO:0000256" key="3">
    <source>
        <dbReference type="ARBA" id="ARBA00022989"/>
    </source>
</evidence>
<proteinExistence type="predicted"/>
<evidence type="ECO:0000313" key="6">
    <source>
        <dbReference type="EMBL" id="KAF6013241.1"/>
    </source>
</evidence>
<dbReference type="Proteomes" id="UP000478008">
    <property type="component" value="Unassembled WGS sequence"/>
</dbReference>
<dbReference type="OMA" id="IDWNGAF"/>
<accession>A0A3F2Y3W5</accession>
<keyword evidence="2 5" id="KW-0812">Transmembrane</keyword>
<feature type="transmembrane region" description="Helical" evidence="5">
    <location>
        <begin position="189"/>
        <end position="214"/>
    </location>
</feature>
<evidence type="ECO:0000313" key="9">
    <source>
        <dbReference type="Proteomes" id="UP000568158"/>
    </source>
</evidence>
<dbReference type="InterPro" id="IPR006603">
    <property type="entry name" value="PQ-loop_rpt"/>
</dbReference>
<feature type="transmembrane region" description="Helical" evidence="5">
    <location>
        <begin position="41"/>
        <end position="57"/>
    </location>
</feature>
<dbReference type="EMBL" id="JABCYN010000022">
    <property type="protein sequence ID" value="KAF6013241.1"/>
    <property type="molecule type" value="Genomic_DNA"/>
</dbReference>
<dbReference type="GO" id="GO:0016020">
    <property type="term" value="C:membrane"/>
    <property type="evidence" value="ECO:0007669"/>
    <property type="project" value="UniProtKB-SubCell"/>
</dbReference>
<evidence type="ECO:0000256" key="1">
    <source>
        <dbReference type="ARBA" id="ARBA00004141"/>
    </source>
</evidence>
<evidence type="ECO:0000313" key="8">
    <source>
        <dbReference type="Proteomes" id="UP000478008"/>
    </source>
</evidence>
<feature type="transmembrane region" description="Helical" evidence="5">
    <location>
        <begin position="131"/>
        <end position="151"/>
    </location>
</feature>
<evidence type="ECO:0000256" key="4">
    <source>
        <dbReference type="ARBA" id="ARBA00023136"/>
    </source>
</evidence>
<name>A0A3F2Y3W5_DEKBR</name>
<dbReference type="InterPro" id="IPR051415">
    <property type="entry name" value="LAAT-1"/>
</dbReference>
<evidence type="ECO:0000256" key="2">
    <source>
        <dbReference type="ARBA" id="ARBA00022692"/>
    </source>
</evidence>
<evidence type="ECO:0000313" key="7">
    <source>
        <dbReference type="EMBL" id="VUG15849.1"/>
    </source>
</evidence>
<dbReference type="PANTHER" id="PTHR16201">
    <property type="entry name" value="SEVEN TRANSMEMBRANE PROTEIN 1-RELATED"/>
    <property type="match status" value="1"/>
</dbReference>
<gene>
    <name evidence="7" type="ORF">DEBR0S1_01486G</name>
    <name evidence="6" type="ORF">HII12_001956</name>
</gene>
<dbReference type="Pfam" id="PF04193">
    <property type="entry name" value="PQ-loop"/>
    <property type="match status" value="1"/>
</dbReference>
<reference evidence="6 9" key="2">
    <citation type="journal article" date="2020" name="Appl. Microbiol. Biotechnol.">
        <title>Targeted gene deletion in Brettanomyces bruxellensis with an expression-free CRISPR-Cas9 system.</title>
        <authorList>
            <person name="Varela C."/>
            <person name="Bartel C."/>
            <person name="Onetto C."/>
            <person name="Borneman A."/>
        </authorList>
    </citation>
    <scope>NUCLEOTIDE SEQUENCE [LARGE SCALE GENOMIC DNA]</scope>
    <source>
        <strain evidence="6 9">AWRI1613</strain>
    </source>
</reference>
<keyword evidence="4 5" id="KW-0472">Membrane</keyword>
<dbReference type="EMBL" id="CABFWN010000001">
    <property type="protein sequence ID" value="VUG15849.1"/>
    <property type="molecule type" value="Genomic_DNA"/>
</dbReference>
<dbReference type="PANTHER" id="PTHR16201:SF37">
    <property type="entry name" value="PQ-LOOP REPEAT-CONTAINING PROTEIN"/>
    <property type="match status" value="1"/>
</dbReference>
<feature type="transmembrane region" description="Helical" evidence="5">
    <location>
        <begin position="6"/>
        <end position="29"/>
    </location>
</feature>
<dbReference type="AlphaFoldDB" id="A0A3F2Y3W5"/>
<dbReference type="Gene3D" id="1.20.1280.290">
    <property type="match status" value="1"/>
</dbReference>
<organism evidence="7 8">
    <name type="scientific">Dekkera bruxellensis</name>
    <name type="common">Brettanomyces custersii</name>
    <dbReference type="NCBI Taxonomy" id="5007"/>
    <lineage>
        <taxon>Eukaryota</taxon>
        <taxon>Fungi</taxon>
        <taxon>Dikarya</taxon>
        <taxon>Ascomycota</taxon>
        <taxon>Saccharomycotina</taxon>
        <taxon>Pichiomycetes</taxon>
        <taxon>Pichiales</taxon>
        <taxon>Pichiaceae</taxon>
        <taxon>Brettanomyces</taxon>
    </lineage>
</organism>
<comment type="subcellular location">
    <subcellularLocation>
        <location evidence="1">Membrane</location>
        <topology evidence="1">Multi-pass membrane protein</topology>
    </subcellularLocation>
</comment>
<keyword evidence="8" id="KW-1185">Reference proteome</keyword>
<feature type="transmembrane region" description="Helical" evidence="5">
    <location>
        <begin position="63"/>
        <end position="85"/>
    </location>
</feature>
<protein>
    <submittedName>
        <fullName evidence="7">DEBR0S1_01486g1_1</fullName>
    </submittedName>
</protein>